<evidence type="ECO:0000256" key="2">
    <source>
        <dbReference type="SAM" id="Phobius"/>
    </source>
</evidence>
<dbReference type="EMBL" id="JAACXV010000102">
    <property type="protein sequence ID" value="KAF7283516.1"/>
    <property type="molecule type" value="Genomic_DNA"/>
</dbReference>
<keyword evidence="2" id="KW-0472">Membrane</keyword>
<comment type="caution">
    <text evidence="4">The sequence shown here is derived from an EMBL/GenBank/DDBJ whole genome shotgun (WGS) entry which is preliminary data.</text>
</comment>
<sequence>MPSKKRRTNSQNFPDPIPTRQPKDPRPTAPKSKSVDELFNLTKEQLKQECRKRGQKSTGNKQELVGVVFSVLFLFVSRVFIN</sequence>
<reference evidence="4" key="1">
    <citation type="submission" date="2020-08" db="EMBL/GenBank/DDBJ databases">
        <title>Genome sequencing and assembly of the red palm weevil Rhynchophorus ferrugineus.</title>
        <authorList>
            <person name="Dias G.B."/>
            <person name="Bergman C.M."/>
            <person name="Manee M."/>
        </authorList>
    </citation>
    <scope>NUCLEOTIDE SEQUENCE</scope>
    <source>
        <strain evidence="4">AA-2017</strain>
        <tissue evidence="4">Whole larva</tissue>
    </source>
</reference>
<dbReference type="AlphaFoldDB" id="A0A834MIF0"/>
<dbReference type="Pfam" id="PF02037">
    <property type="entry name" value="SAP"/>
    <property type="match status" value="1"/>
</dbReference>
<name>A0A834MIF0_RHYFE</name>
<keyword evidence="5" id="KW-1185">Reference proteome</keyword>
<evidence type="ECO:0000313" key="5">
    <source>
        <dbReference type="Proteomes" id="UP000625711"/>
    </source>
</evidence>
<dbReference type="PROSITE" id="PS50800">
    <property type="entry name" value="SAP"/>
    <property type="match status" value="1"/>
</dbReference>
<dbReference type="Gene3D" id="1.10.720.30">
    <property type="entry name" value="SAP domain"/>
    <property type="match status" value="1"/>
</dbReference>
<keyword evidence="2" id="KW-1133">Transmembrane helix</keyword>
<evidence type="ECO:0000313" key="4">
    <source>
        <dbReference type="EMBL" id="KAF7283516.1"/>
    </source>
</evidence>
<dbReference type="OrthoDB" id="8123732at2759"/>
<protein>
    <recommendedName>
        <fullName evidence="3">SAP domain-containing protein</fullName>
    </recommendedName>
</protein>
<evidence type="ECO:0000259" key="3">
    <source>
        <dbReference type="PROSITE" id="PS50800"/>
    </source>
</evidence>
<dbReference type="SUPFAM" id="SSF68906">
    <property type="entry name" value="SAP domain"/>
    <property type="match status" value="1"/>
</dbReference>
<accession>A0A834MIF0</accession>
<organism evidence="4 5">
    <name type="scientific">Rhynchophorus ferrugineus</name>
    <name type="common">Red palm weevil</name>
    <name type="synonym">Curculio ferrugineus</name>
    <dbReference type="NCBI Taxonomy" id="354439"/>
    <lineage>
        <taxon>Eukaryota</taxon>
        <taxon>Metazoa</taxon>
        <taxon>Ecdysozoa</taxon>
        <taxon>Arthropoda</taxon>
        <taxon>Hexapoda</taxon>
        <taxon>Insecta</taxon>
        <taxon>Pterygota</taxon>
        <taxon>Neoptera</taxon>
        <taxon>Endopterygota</taxon>
        <taxon>Coleoptera</taxon>
        <taxon>Polyphaga</taxon>
        <taxon>Cucujiformia</taxon>
        <taxon>Curculionidae</taxon>
        <taxon>Dryophthorinae</taxon>
        <taxon>Rhynchophorus</taxon>
    </lineage>
</organism>
<dbReference type="InterPro" id="IPR036361">
    <property type="entry name" value="SAP_dom_sf"/>
</dbReference>
<feature type="region of interest" description="Disordered" evidence="1">
    <location>
        <begin position="1"/>
        <end position="36"/>
    </location>
</feature>
<proteinExistence type="predicted"/>
<feature type="domain" description="SAP" evidence="3">
    <location>
        <begin position="38"/>
        <end position="72"/>
    </location>
</feature>
<feature type="transmembrane region" description="Helical" evidence="2">
    <location>
        <begin position="64"/>
        <end position="81"/>
    </location>
</feature>
<gene>
    <name evidence="4" type="ORF">GWI33_000351</name>
</gene>
<keyword evidence="2" id="KW-0812">Transmembrane</keyword>
<evidence type="ECO:0000256" key="1">
    <source>
        <dbReference type="SAM" id="MobiDB-lite"/>
    </source>
</evidence>
<dbReference type="Proteomes" id="UP000625711">
    <property type="component" value="Unassembled WGS sequence"/>
</dbReference>
<dbReference type="InterPro" id="IPR003034">
    <property type="entry name" value="SAP_dom"/>
</dbReference>